<gene>
    <name evidence="1" type="ORF">GPM918_LOCUS45355</name>
    <name evidence="2" type="ORF">SRO942_LOCUS47778</name>
</gene>
<sequence length="47" mass="5385">MSCAISPIGETVQILGETTHDISPWRIVFWRNGFLPEKVIKQILFRG</sequence>
<accession>A0A816ECN5</accession>
<organism evidence="1 3">
    <name type="scientific">Didymodactylos carnosus</name>
    <dbReference type="NCBI Taxonomy" id="1234261"/>
    <lineage>
        <taxon>Eukaryota</taxon>
        <taxon>Metazoa</taxon>
        <taxon>Spiralia</taxon>
        <taxon>Gnathifera</taxon>
        <taxon>Rotifera</taxon>
        <taxon>Eurotatoria</taxon>
        <taxon>Bdelloidea</taxon>
        <taxon>Philodinida</taxon>
        <taxon>Philodinidae</taxon>
        <taxon>Didymodactylos</taxon>
    </lineage>
</organism>
<dbReference type="EMBL" id="CAJNOQ010050234">
    <property type="protein sequence ID" value="CAF1648190.1"/>
    <property type="molecule type" value="Genomic_DNA"/>
</dbReference>
<evidence type="ECO:0000313" key="3">
    <source>
        <dbReference type="Proteomes" id="UP000663829"/>
    </source>
</evidence>
<reference evidence="1" key="1">
    <citation type="submission" date="2021-02" db="EMBL/GenBank/DDBJ databases">
        <authorList>
            <person name="Nowell W R."/>
        </authorList>
    </citation>
    <scope>NUCLEOTIDE SEQUENCE</scope>
</reference>
<evidence type="ECO:0000313" key="2">
    <source>
        <dbReference type="EMBL" id="CAF4571238.1"/>
    </source>
</evidence>
<name>A0A816ECN5_9BILA</name>
<keyword evidence="3" id="KW-1185">Reference proteome</keyword>
<comment type="caution">
    <text evidence="1">The sequence shown here is derived from an EMBL/GenBank/DDBJ whole genome shotgun (WGS) entry which is preliminary data.</text>
</comment>
<protein>
    <submittedName>
        <fullName evidence="1">Uncharacterized protein</fullName>
    </submittedName>
</protein>
<dbReference type="Proteomes" id="UP000663829">
    <property type="component" value="Unassembled WGS sequence"/>
</dbReference>
<feature type="non-terminal residue" evidence="1">
    <location>
        <position position="47"/>
    </location>
</feature>
<dbReference type="EMBL" id="CAJOBC010120331">
    <property type="protein sequence ID" value="CAF4571238.1"/>
    <property type="molecule type" value="Genomic_DNA"/>
</dbReference>
<dbReference type="AlphaFoldDB" id="A0A816ECN5"/>
<proteinExistence type="predicted"/>
<evidence type="ECO:0000313" key="1">
    <source>
        <dbReference type="EMBL" id="CAF1648190.1"/>
    </source>
</evidence>
<dbReference type="Proteomes" id="UP000681722">
    <property type="component" value="Unassembled WGS sequence"/>
</dbReference>